<dbReference type="GO" id="GO:0003677">
    <property type="term" value="F:DNA binding"/>
    <property type="evidence" value="ECO:0007669"/>
    <property type="project" value="UniProtKB-UniRule"/>
</dbReference>
<dbReference type="OrthoDB" id="9811597at2"/>
<dbReference type="Pfam" id="PF04014">
    <property type="entry name" value="MazE_antitoxin"/>
    <property type="match status" value="1"/>
</dbReference>
<keyword evidence="1" id="KW-0238">DNA-binding</keyword>
<evidence type="ECO:0000256" key="1">
    <source>
        <dbReference type="PROSITE-ProRule" id="PRU01076"/>
    </source>
</evidence>
<reference evidence="3 4" key="1">
    <citation type="submission" date="2011-08" db="EMBL/GenBank/DDBJ databases">
        <title>The genome of the obligate endobacterium of an arbuscular mycorrhizal fungus reveals an interphylum network of nutritional interactions.</title>
        <authorList>
            <person name="Ghignone S."/>
            <person name="Salvioli A."/>
            <person name="Anca I."/>
            <person name="Lumini E."/>
            <person name="Ortu G."/>
            <person name="Petiti L."/>
            <person name="Cruveiller S."/>
            <person name="Bianciotto V."/>
            <person name="Piffanelli P."/>
            <person name="Lanfranco L."/>
            <person name="Bonfante P."/>
        </authorList>
    </citation>
    <scope>NUCLEOTIDE SEQUENCE [LARGE SCALE GENOMIC DNA]</scope>
    <source>
        <strain evidence="3 4">BEG34</strain>
    </source>
</reference>
<evidence type="ECO:0000259" key="2">
    <source>
        <dbReference type="PROSITE" id="PS51740"/>
    </source>
</evidence>
<comment type="caution">
    <text evidence="3">The sequence shown here is derived from an EMBL/GenBank/DDBJ whole genome shotgun (WGS) entry which is preliminary data.</text>
</comment>
<sequence length="87" mass="9486">MNVVMGKAGRVVIPVSVREQLALSEGTPLEVVVRDSIIELHDRRRKIDSILNAFSERLKGDGGSLVDALIEERRAEAAREAVHDPAG</sequence>
<proteinExistence type="predicted"/>
<protein>
    <submittedName>
        <fullName evidence="3">Putative transcriptional regulator</fullName>
    </submittedName>
</protein>
<name>G2JA08_9BURK</name>
<organism evidence="3 4">
    <name type="scientific">Candidatus Glomeribacter gigasporarum BEG34</name>
    <dbReference type="NCBI Taxonomy" id="1070319"/>
    <lineage>
        <taxon>Bacteria</taxon>
        <taxon>Pseudomonadati</taxon>
        <taxon>Pseudomonadota</taxon>
        <taxon>Betaproteobacteria</taxon>
        <taxon>Burkholderiales</taxon>
        <taxon>Burkholderiaceae</taxon>
        <taxon>Candidatus Glomeribacter</taxon>
    </lineage>
</organism>
<dbReference type="AlphaFoldDB" id="G2JA08"/>
<dbReference type="InterPro" id="IPR007159">
    <property type="entry name" value="SpoVT-AbrB_dom"/>
</dbReference>
<dbReference type="SMART" id="SM00966">
    <property type="entry name" value="SpoVT_AbrB"/>
    <property type="match status" value="1"/>
</dbReference>
<dbReference type="RefSeq" id="WP_006682780.1">
    <property type="nucleotide sequence ID" value="NZ_CAFB01000044.1"/>
</dbReference>
<dbReference type="SUPFAM" id="SSF89447">
    <property type="entry name" value="AbrB/MazE/MraZ-like"/>
    <property type="match status" value="1"/>
</dbReference>
<dbReference type="Gene3D" id="2.10.260.10">
    <property type="match status" value="1"/>
</dbReference>
<dbReference type="Proteomes" id="UP000054051">
    <property type="component" value="Unassembled WGS sequence"/>
</dbReference>
<dbReference type="InterPro" id="IPR037914">
    <property type="entry name" value="SpoVT-AbrB_sf"/>
</dbReference>
<evidence type="ECO:0000313" key="4">
    <source>
        <dbReference type="Proteomes" id="UP000054051"/>
    </source>
</evidence>
<dbReference type="PROSITE" id="PS51740">
    <property type="entry name" value="SPOVT_ABRB"/>
    <property type="match status" value="1"/>
</dbReference>
<dbReference type="NCBIfam" id="TIGR01439">
    <property type="entry name" value="lp_hng_hel_AbrB"/>
    <property type="match status" value="1"/>
</dbReference>
<dbReference type="STRING" id="1070319.CAGGBEG34_270014"/>
<accession>G2JA08</accession>
<feature type="domain" description="SpoVT-AbrB" evidence="2">
    <location>
        <begin position="1"/>
        <end position="45"/>
    </location>
</feature>
<dbReference type="EMBL" id="CAFB01000044">
    <property type="protein sequence ID" value="CCD29605.1"/>
    <property type="molecule type" value="Genomic_DNA"/>
</dbReference>
<keyword evidence="4" id="KW-1185">Reference proteome</keyword>
<evidence type="ECO:0000313" key="3">
    <source>
        <dbReference type="EMBL" id="CCD29605.1"/>
    </source>
</evidence>
<gene>
    <name evidence="3" type="ORF">CAGGBEG34_270014</name>
</gene>